<organism evidence="1 2">
    <name type="scientific">Rhizopogon vesiculosus</name>
    <dbReference type="NCBI Taxonomy" id="180088"/>
    <lineage>
        <taxon>Eukaryota</taxon>
        <taxon>Fungi</taxon>
        <taxon>Dikarya</taxon>
        <taxon>Basidiomycota</taxon>
        <taxon>Agaricomycotina</taxon>
        <taxon>Agaricomycetes</taxon>
        <taxon>Agaricomycetidae</taxon>
        <taxon>Boletales</taxon>
        <taxon>Suillineae</taxon>
        <taxon>Rhizopogonaceae</taxon>
        <taxon>Rhizopogon</taxon>
    </lineage>
</organism>
<protein>
    <submittedName>
        <fullName evidence="1">Uncharacterized protein</fullName>
    </submittedName>
</protein>
<evidence type="ECO:0000313" key="2">
    <source>
        <dbReference type="Proteomes" id="UP000183567"/>
    </source>
</evidence>
<name>A0A1J8QAY3_9AGAM</name>
<dbReference type="EMBL" id="LVVM01006110">
    <property type="protein sequence ID" value="OJA08924.1"/>
    <property type="molecule type" value="Genomic_DNA"/>
</dbReference>
<dbReference type="OrthoDB" id="3269759at2759"/>
<sequence length="101" mass="11692">MRYADGQAKKPIPFELDSKGNAIKADKSTASETEIEELEDKIDEFYMKDSLVKQQLFSTISDQLLFYVNLSQKWGLRSMTKIFMPSFLDHSPNPTDHYSHQ</sequence>
<evidence type="ECO:0000313" key="1">
    <source>
        <dbReference type="EMBL" id="OJA08924.1"/>
    </source>
</evidence>
<accession>A0A1J8QAY3</accession>
<reference evidence="1 2" key="1">
    <citation type="submission" date="2016-03" db="EMBL/GenBank/DDBJ databases">
        <title>Comparative genomics of the ectomycorrhizal sister species Rhizopogon vinicolor and Rhizopogon vesiculosus (Basidiomycota: Boletales) reveals a divergence of the mating type B locus.</title>
        <authorList>
            <person name="Mujic A.B."/>
            <person name="Kuo A."/>
            <person name="Tritt A."/>
            <person name="Lipzen A."/>
            <person name="Chen C."/>
            <person name="Johnson J."/>
            <person name="Sharma A."/>
            <person name="Barry K."/>
            <person name="Grigoriev I.V."/>
            <person name="Spatafora J.W."/>
        </authorList>
    </citation>
    <scope>NUCLEOTIDE SEQUENCE [LARGE SCALE GENOMIC DNA]</scope>
    <source>
        <strain evidence="1 2">AM-OR11-056</strain>
    </source>
</reference>
<dbReference type="Proteomes" id="UP000183567">
    <property type="component" value="Unassembled WGS sequence"/>
</dbReference>
<keyword evidence="2" id="KW-1185">Reference proteome</keyword>
<gene>
    <name evidence="1" type="ORF">AZE42_13634</name>
</gene>
<comment type="caution">
    <text evidence="1">The sequence shown here is derived from an EMBL/GenBank/DDBJ whole genome shotgun (WGS) entry which is preliminary data.</text>
</comment>
<proteinExistence type="predicted"/>
<dbReference type="AlphaFoldDB" id="A0A1J8QAY3"/>